<reference evidence="2 3" key="1">
    <citation type="submission" date="2010-08" db="EMBL/GenBank/DDBJ databases">
        <title>Complete sequence of Gallionella capsiferriformans ES-2.</title>
        <authorList>
            <consortium name="US DOE Joint Genome Institute"/>
            <person name="Lucas S."/>
            <person name="Copeland A."/>
            <person name="Lapidus A."/>
            <person name="Cheng J.-F."/>
            <person name="Bruce D."/>
            <person name="Goodwin L."/>
            <person name="Pitluck S."/>
            <person name="Chertkov O."/>
            <person name="Davenport K.W."/>
            <person name="Detter J.C."/>
            <person name="Han C."/>
            <person name="Tapia R."/>
            <person name="Land M."/>
            <person name="Hauser L."/>
            <person name="Chang Y.-J."/>
            <person name="Jeffries C."/>
            <person name="Kyrpides N."/>
            <person name="Ivanova N."/>
            <person name="Mikhailova N."/>
            <person name="Shelobolina E.S."/>
            <person name="Picardal F."/>
            <person name="Roden E."/>
            <person name="Emerson D."/>
            <person name="Woyke T."/>
        </authorList>
    </citation>
    <scope>NUCLEOTIDE SEQUENCE [LARGE SCALE GENOMIC DNA]</scope>
    <source>
        <strain evidence="2 3">ES-2</strain>
    </source>
</reference>
<dbReference type="Pfam" id="PF13471">
    <property type="entry name" value="Transglut_core3"/>
    <property type="match status" value="1"/>
</dbReference>
<dbReference type="EMBL" id="CP002159">
    <property type="protein sequence ID" value="ADL54866.1"/>
    <property type="molecule type" value="Genomic_DNA"/>
</dbReference>
<dbReference type="STRING" id="395494.Galf_0830"/>
<dbReference type="KEGG" id="gca:Galf_0830"/>
<evidence type="ECO:0000313" key="2">
    <source>
        <dbReference type="EMBL" id="ADL54866.1"/>
    </source>
</evidence>
<evidence type="ECO:0000259" key="1">
    <source>
        <dbReference type="Pfam" id="PF13471"/>
    </source>
</evidence>
<protein>
    <recommendedName>
        <fullName evidence="1">Microcin J25-processing protein McjB C-terminal domain-containing protein</fullName>
    </recommendedName>
</protein>
<evidence type="ECO:0000313" key="3">
    <source>
        <dbReference type="Proteomes" id="UP000001235"/>
    </source>
</evidence>
<feature type="domain" description="Microcin J25-processing protein McjB C-terminal" evidence="1">
    <location>
        <begin position="64"/>
        <end position="149"/>
    </location>
</feature>
<gene>
    <name evidence="2" type="ordered locus">Galf_0830</name>
</gene>
<keyword evidence="3" id="KW-1185">Reference proteome</keyword>
<dbReference type="eggNOG" id="ENOG5032RQF">
    <property type="taxonomic scope" value="Bacteria"/>
</dbReference>
<accession>D9SE90</accession>
<dbReference type="HOGENOM" id="CLU_129168_2_0_4"/>
<dbReference type="InterPro" id="IPR053521">
    <property type="entry name" value="McjB-like"/>
</dbReference>
<organism evidence="2 3">
    <name type="scientific">Gallionella capsiferriformans (strain ES-2)</name>
    <name type="common">Gallionella ferruginea capsiferriformans (strain ES-2)</name>
    <dbReference type="NCBI Taxonomy" id="395494"/>
    <lineage>
        <taxon>Bacteria</taxon>
        <taxon>Pseudomonadati</taxon>
        <taxon>Pseudomonadota</taxon>
        <taxon>Betaproteobacteria</taxon>
        <taxon>Nitrosomonadales</taxon>
        <taxon>Gallionellaceae</taxon>
        <taxon>Gallionella</taxon>
    </lineage>
</organism>
<dbReference type="AlphaFoldDB" id="D9SE90"/>
<dbReference type="Proteomes" id="UP000001235">
    <property type="component" value="Chromosome"/>
</dbReference>
<name>D9SE90_GALCS</name>
<dbReference type="InterPro" id="IPR032708">
    <property type="entry name" value="McjB_C"/>
</dbReference>
<sequence length="166" mass="18407">MIFSTLLRKVRNFAHLSWFVKTWFLPVWFLLGVSRSLVLIIPFRHLAPRLGVRTGILPWVALVDSGREARALSIARVVQTAASYTPWVSNCFPQAVVARILLGIYCVPYCLFFGVTRDPTGSTLKAHAWVTAGRVRVTGGESFGQFTVLGCFVSPCLAHAISQIDQ</sequence>
<proteinExistence type="predicted"/>
<dbReference type="NCBIfam" id="NF033537">
    <property type="entry name" value="lasso_biosyn_B2"/>
    <property type="match status" value="1"/>
</dbReference>